<accession>A0A4Z2EYL8</accession>
<gene>
    <name evidence="2" type="ORF">EYF80_055761</name>
</gene>
<dbReference type="AlphaFoldDB" id="A0A4Z2EYL8"/>
<comment type="caution">
    <text evidence="2">The sequence shown here is derived from an EMBL/GenBank/DDBJ whole genome shotgun (WGS) entry which is preliminary data.</text>
</comment>
<dbReference type="EMBL" id="SRLO01002047">
    <property type="protein sequence ID" value="TNN34076.1"/>
    <property type="molecule type" value="Genomic_DNA"/>
</dbReference>
<dbReference type="Proteomes" id="UP000314294">
    <property type="component" value="Unassembled WGS sequence"/>
</dbReference>
<keyword evidence="3" id="KW-1185">Reference proteome</keyword>
<protein>
    <submittedName>
        <fullName evidence="2">Uncharacterized protein</fullName>
    </submittedName>
</protein>
<evidence type="ECO:0000313" key="2">
    <source>
        <dbReference type="EMBL" id="TNN34076.1"/>
    </source>
</evidence>
<sequence length="103" mass="11232">MEQKGASDGATPPHGADLGSPEPSHVSGSAASRVCLGTFLCYLDERHHCSLNSELMFGIQRQEFLNSSRSRPTGDRLHTPFAPRLLFVFTSSSSPPTKSWNEN</sequence>
<name>A0A4Z2EYL8_9TELE</name>
<proteinExistence type="predicted"/>
<organism evidence="2 3">
    <name type="scientific">Liparis tanakae</name>
    <name type="common">Tanaka's snailfish</name>
    <dbReference type="NCBI Taxonomy" id="230148"/>
    <lineage>
        <taxon>Eukaryota</taxon>
        <taxon>Metazoa</taxon>
        <taxon>Chordata</taxon>
        <taxon>Craniata</taxon>
        <taxon>Vertebrata</taxon>
        <taxon>Euteleostomi</taxon>
        <taxon>Actinopterygii</taxon>
        <taxon>Neopterygii</taxon>
        <taxon>Teleostei</taxon>
        <taxon>Neoteleostei</taxon>
        <taxon>Acanthomorphata</taxon>
        <taxon>Eupercaria</taxon>
        <taxon>Perciformes</taxon>
        <taxon>Cottioidei</taxon>
        <taxon>Cottales</taxon>
        <taxon>Liparidae</taxon>
        <taxon>Liparis</taxon>
    </lineage>
</organism>
<feature type="region of interest" description="Disordered" evidence="1">
    <location>
        <begin position="1"/>
        <end position="29"/>
    </location>
</feature>
<evidence type="ECO:0000313" key="3">
    <source>
        <dbReference type="Proteomes" id="UP000314294"/>
    </source>
</evidence>
<evidence type="ECO:0000256" key="1">
    <source>
        <dbReference type="SAM" id="MobiDB-lite"/>
    </source>
</evidence>
<reference evidence="2 3" key="1">
    <citation type="submission" date="2019-03" db="EMBL/GenBank/DDBJ databases">
        <title>First draft genome of Liparis tanakae, snailfish: a comprehensive survey of snailfish specific genes.</title>
        <authorList>
            <person name="Kim W."/>
            <person name="Song I."/>
            <person name="Jeong J.-H."/>
            <person name="Kim D."/>
            <person name="Kim S."/>
            <person name="Ryu S."/>
            <person name="Song J.Y."/>
            <person name="Lee S.K."/>
        </authorList>
    </citation>
    <scope>NUCLEOTIDE SEQUENCE [LARGE SCALE GENOMIC DNA]</scope>
    <source>
        <tissue evidence="2">Muscle</tissue>
    </source>
</reference>